<gene>
    <name evidence="1" type="ORF">A2970_02160</name>
</gene>
<name>A0A1F7JB91_9BACT</name>
<reference evidence="1 2" key="1">
    <citation type="journal article" date="2016" name="Nat. Commun.">
        <title>Thousands of microbial genomes shed light on interconnected biogeochemical processes in an aquifer system.</title>
        <authorList>
            <person name="Anantharaman K."/>
            <person name="Brown C.T."/>
            <person name="Hug L.A."/>
            <person name="Sharon I."/>
            <person name="Castelle C.J."/>
            <person name="Probst A.J."/>
            <person name="Thomas B.C."/>
            <person name="Singh A."/>
            <person name="Wilkins M.J."/>
            <person name="Karaoz U."/>
            <person name="Brodie E.L."/>
            <person name="Williams K.H."/>
            <person name="Hubbard S.S."/>
            <person name="Banfield J.F."/>
        </authorList>
    </citation>
    <scope>NUCLEOTIDE SEQUENCE [LARGE SCALE GENOMIC DNA]</scope>
</reference>
<comment type="caution">
    <text evidence="1">The sequence shown here is derived from an EMBL/GenBank/DDBJ whole genome shotgun (WGS) entry which is preliminary data.</text>
</comment>
<protein>
    <submittedName>
        <fullName evidence="1">Uncharacterized protein</fullName>
    </submittedName>
</protein>
<dbReference type="EMBL" id="MGAT01000013">
    <property type="protein sequence ID" value="OGK52835.1"/>
    <property type="molecule type" value="Genomic_DNA"/>
</dbReference>
<sequence length="87" mass="9998">MSTGIWKINGLGQESYDFVNCLICLIGSTFSGERIIPAIKNKTTAAKINNKIFFINILLYLLFARCSNYLNLGEQEDYINNFLFEKY</sequence>
<dbReference type="AlphaFoldDB" id="A0A1F7JB91"/>
<accession>A0A1F7JB91</accession>
<dbReference type="Proteomes" id="UP000178857">
    <property type="component" value="Unassembled WGS sequence"/>
</dbReference>
<organism evidence="1 2">
    <name type="scientific">Candidatus Roizmanbacteria bacterium RIFCSPLOWO2_01_FULL_44_13</name>
    <dbReference type="NCBI Taxonomy" id="1802069"/>
    <lineage>
        <taxon>Bacteria</taxon>
        <taxon>Candidatus Roizmaniibacteriota</taxon>
    </lineage>
</organism>
<evidence type="ECO:0000313" key="2">
    <source>
        <dbReference type="Proteomes" id="UP000178857"/>
    </source>
</evidence>
<proteinExistence type="predicted"/>
<evidence type="ECO:0000313" key="1">
    <source>
        <dbReference type="EMBL" id="OGK52835.1"/>
    </source>
</evidence>